<evidence type="ECO:0000256" key="3">
    <source>
        <dbReference type="ARBA" id="ARBA00022801"/>
    </source>
</evidence>
<dbReference type="Proteomes" id="UP000295399">
    <property type="component" value="Unassembled WGS sequence"/>
</dbReference>
<evidence type="ECO:0000313" key="10">
    <source>
        <dbReference type="EMBL" id="TCP37737.1"/>
    </source>
</evidence>
<dbReference type="HAMAP" id="MF_00378">
    <property type="entry name" value="Exonuc_7_L"/>
    <property type="match status" value="1"/>
</dbReference>
<organism evidence="10 11">
    <name type="scientific">Rhodothalassium salexigens DSM 2132</name>
    <dbReference type="NCBI Taxonomy" id="1188247"/>
    <lineage>
        <taxon>Bacteria</taxon>
        <taxon>Pseudomonadati</taxon>
        <taxon>Pseudomonadota</taxon>
        <taxon>Alphaproteobacteria</taxon>
        <taxon>Rhodothalassiales</taxon>
        <taxon>Rhodothalassiaceae</taxon>
        <taxon>Rhodothalassium</taxon>
    </lineage>
</organism>
<evidence type="ECO:0000256" key="5">
    <source>
        <dbReference type="HAMAP-Rule" id="MF_00378"/>
    </source>
</evidence>
<dbReference type="PANTHER" id="PTHR30008:SF0">
    <property type="entry name" value="EXODEOXYRIBONUCLEASE 7 LARGE SUBUNIT"/>
    <property type="match status" value="1"/>
</dbReference>
<dbReference type="PANTHER" id="PTHR30008">
    <property type="entry name" value="EXODEOXYRIBONUCLEASE 7 LARGE SUBUNIT"/>
    <property type="match status" value="1"/>
</dbReference>
<dbReference type="EMBL" id="SLXO01000002">
    <property type="protein sequence ID" value="TCP37737.1"/>
    <property type="molecule type" value="Genomic_DNA"/>
</dbReference>
<keyword evidence="1 5" id="KW-0963">Cytoplasm</keyword>
<protein>
    <recommendedName>
        <fullName evidence="5">Exodeoxyribonuclease 7 large subunit</fullName>
        <ecNumber evidence="5">3.1.11.6</ecNumber>
    </recommendedName>
    <alternativeName>
        <fullName evidence="5">Exodeoxyribonuclease VII large subunit</fullName>
        <shortName evidence="5">Exonuclease VII large subunit</shortName>
    </alternativeName>
</protein>
<evidence type="ECO:0000313" key="11">
    <source>
        <dbReference type="Proteomes" id="UP000295399"/>
    </source>
</evidence>
<dbReference type="GO" id="GO:0009318">
    <property type="term" value="C:exodeoxyribonuclease VII complex"/>
    <property type="evidence" value="ECO:0007669"/>
    <property type="project" value="UniProtKB-UniRule"/>
</dbReference>
<feature type="domain" description="OB-fold nucleic acid binding" evidence="9">
    <location>
        <begin position="9"/>
        <end position="102"/>
    </location>
</feature>
<comment type="subunit">
    <text evidence="5">Heterooligomer composed of large and small subunits.</text>
</comment>
<dbReference type="AlphaFoldDB" id="A0A4R2PPZ9"/>
<dbReference type="FunCoup" id="A0A4R2PPZ9">
    <property type="interactions" value="279"/>
</dbReference>
<dbReference type="OrthoDB" id="9802795at2"/>
<proteinExistence type="inferred from homology"/>
<evidence type="ECO:0000259" key="9">
    <source>
        <dbReference type="Pfam" id="PF13742"/>
    </source>
</evidence>
<keyword evidence="4 5" id="KW-0269">Exonuclease</keyword>
<comment type="subcellular location">
    <subcellularLocation>
        <location evidence="5 6">Cytoplasm</location>
    </subcellularLocation>
</comment>
<dbReference type="InterPro" id="IPR003753">
    <property type="entry name" value="Exonuc_VII_L"/>
</dbReference>
<dbReference type="NCBIfam" id="TIGR00237">
    <property type="entry name" value="xseA"/>
    <property type="match status" value="1"/>
</dbReference>
<accession>A0A4R2PPZ9</accession>
<feature type="region of interest" description="Disordered" evidence="7">
    <location>
        <begin position="446"/>
        <end position="496"/>
    </location>
</feature>
<feature type="compositionally biased region" description="Basic residues" evidence="7">
    <location>
        <begin position="473"/>
        <end position="482"/>
    </location>
</feature>
<dbReference type="GO" id="GO:0008855">
    <property type="term" value="F:exodeoxyribonuclease VII activity"/>
    <property type="evidence" value="ECO:0007669"/>
    <property type="project" value="UniProtKB-UniRule"/>
</dbReference>
<dbReference type="GO" id="GO:0003676">
    <property type="term" value="F:nucleic acid binding"/>
    <property type="evidence" value="ECO:0007669"/>
    <property type="project" value="InterPro"/>
</dbReference>
<dbReference type="InterPro" id="IPR025824">
    <property type="entry name" value="OB-fold_nuc-bd_dom"/>
</dbReference>
<dbReference type="EC" id="3.1.11.6" evidence="5"/>
<sequence length="496" mass="52785">MTLDNVQTLTVSELSASLKRTVEGEFGHVRVRGELSGVKRAASGHVYMALKDDRAVLDGVCWRGTAGRLRFKPEDGLEVIATGKLSTYPGRSKYQIIIDEMEPAGAGALMALLEERKKALAAEGLFAAERKRPLPYLPEVIGVITSPTGAVIRDILHRLQDRFPRRVLIWPVQVQGEAAAGQVAAAIQGFNALDGTGAVPRPDLLIVARGGGSIEDLWGFNEEIVVRAAADSAIPLISAVGHETDTTLIDYAADRRAPTPTAAAEMAVPVKAELDAALADRAARLVQARRRDLDRRAERLAHLGRALPRPRDLLGSARQRLDEAAGRLPRALRAVAGQRRGELNRAAGGLTLGRLRQGVRFKGERLAQSAARLAPAARRRLGHDRDRLAASARLLTSLSHQGVLRRGYAILQAADGTVLRRRTDLAPGQSVTALMQDGAAALTVTDVTAPGGDGPTAGSEPSPTPGSAVPKRATAKRPKTAKRQTGAGDGRQASLF</sequence>
<feature type="domain" description="Exonuclease VII large subunit C-terminal" evidence="8">
    <location>
        <begin position="125"/>
        <end position="441"/>
    </location>
</feature>
<dbReference type="InterPro" id="IPR020579">
    <property type="entry name" value="Exonuc_VII_lsu_C"/>
</dbReference>
<dbReference type="GO" id="GO:0005737">
    <property type="term" value="C:cytoplasm"/>
    <property type="evidence" value="ECO:0007669"/>
    <property type="project" value="UniProtKB-SubCell"/>
</dbReference>
<comment type="function">
    <text evidence="5">Bidirectionally degrades single-stranded DNA into large acid-insoluble oligonucleotides, which are then degraded further into small acid-soluble oligonucleotides.</text>
</comment>
<evidence type="ECO:0000259" key="8">
    <source>
        <dbReference type="Pfam" id="PF02601"/>
    </source>
</evidence>
<dbReference type="Pfam" id="PF13742">
    <property type="entry name" value="tRNA_anti_2"/>
    <property type="match status" value="1"/>
</dbReference>
<comment type="catalytic activity">
    <reaction evidence="5 6">
        <text>Exonucleolytic cleavage in either 5'- to 3'- or 3'- to 5'-direction to yield nucleoside 5'-phosphates.</text>
        <dbReference type="EC" id="3.1.11.6"/>
    </reaction>
</comment>
<evidence type="ECO:0000256" key="4">
    <source>
        <dbReference type="ARBA" id="ARBA00022839"/>
    </source>
</evidence>
<keyword evidence="11" id="KW-1185">Reference proteome</keyword>
<dbReference type="CDD" id="cd04489">
    <property type="entry name" value="ExoVII_LU_OBF"/>
    <property type="match status" value="1"/>
</dbReference>
<dbReference type="GO" id="GO:0006308">
    <property type="term" value="P:DNA catabolic process"/>
    <property type="evidence" value="ECO:0007669"/>
    <property type="project" value="UniProtKB-UniRule"/>
</dbReference>
<reference evidence="10 11" key="1">
    <citation type="submission" date="2019-03" db="EMBL/GenBank/DDBJ databases">
        <title>Genomic Encyclopedia of Type Strains, Phase IV (KMG-IV): sequencing the most valuable type-strain genomes for metagenomic binning, comparative biology and taxonomic classification.</title>
        <authorList>
            <person name="Goeker M."/>
        </authorList>
    </citation>
    <scope>NUCLEOTIDE SEQUENCE [LARGE SCALE GENOMIC DNA]</scope>
    <source>
        <strain evidence="10 11">DSM 2132</strain>
    </source>
</reference>
<evidence type="ECO:0000256" key="7">
    <source>
        <dbReference type="SAM" id="MobiDB-lite"/>
    </source>
</evidence>
<comment type="similarity">
    <text evidence="5 6">Belongs to the XseA family.</text>
</comment>
<evidence type="ECO:0000256" key="6">
    <source>
        <dbReference type="RuleBase" id="RU004355"/>
    </source>
</evidence>
<dbReference type="RefSeq" id="WP_132707381.1">
    <property type="nucleotide sequence ID" value="NZ_JACIGF010000002.1"/>
</dbReference>
<evidence type="ECO:0000256" key="1">
    <source>
        <dbReference type="ARBA" id="ARBA00022490"/>
    </source>
</evidence>
<name>A0A4R2PPZ9_RHOSA</name>
<gene>
    <name evidence="5" type="primary">xseA</name>
    <name evidence="10" type="ORF">EV659_102143</name>
</gene>
<dbReference type="Pfam" id="PF02601">
    <property type="entry name" value="Exonuc_VII_L"/>
    <property type="match status" value="1"/>
</dbReference>
<keyword evidence="2 5" id="KW-0540">Nuclease</keyword>
<dbReference type="InParanoid" id="A0A4R2PPZ9"/>
<keyword evidence="3 5" id="KW-0378">Hydrolase</keyword>
<evidence type="ECO:0000256" key="2">
    <source>
        <dbReference type="ARBA" id="ARBA00022722"/>
    </source>
</evidence>
<comment type="caution">
    <text evidence="10">The sequence shown here is derived from an EMBL/GenBank/DDBJ whole genome shotgun (WGS) entry which is preliminary data.</text>
</comment>